<keyword evidence="2" id="KW-1185">Reference proteome</keyword>
<evidence type="ECO:0000313" key="1">
    <source>
        <dbReference type="EMBL" id="SFZ81428.1"/>
    </source>
</evidence>
<name>A0A2H1E843_9FLAO</name>
<dbReference type="RefSeq" id="WP_100210976.1">
    <property type="nucleotide sequence ID" value="NZ_CP138495.1"/>
</dbReference>
<sequence>MSKNSYDYLKDAFAAPLGDFIASIGEGVGEAQAALDKGSLSQTLEIYNEDPDNSEASLQLLREVGYQPTFYTIPKTTAKAKIALSLSQQPNTVLNGSAVFKPKMYATPINATNSNRYNMNLNASAEIQFDIVPIPPSDSQLIRFLPNVILTNKKNAEGNLMPRRFKEIKLLLNEYNLRYAFSEEVKEEEVTEDTVFSTQIPAYFEGKKQILKVDDIIILGGVL</sequence>
<dbReference type="EMBL" id="LT634361">
    <property type="protein sequence ID" value="SFZ81428.1"/>
    <property type="molecule type" value="Genomic_DNA"/>
</dbReference>
<dbReference type="OrthoDB" id="6882896at2"/>
<evidence type="ECO:0000313" key="2">
    <source>
        <dbReference type="Proteomes" id="UP000231564"/>
    </source>
</evidence>
<organism evidence="1 2">
    <name type="scientific">Tenacibaculum maritimum NCIMB 2154</name>
    <dbReference type="NCBI Taxonomy" id="1349785"/>
    <lineage>
        <taxon>Bacteria</taxon>
        <taxon>Pseudomonadati</taxon>
        <taxon>Bacteroidota</taxon>
        <taxon>Flavobacteriia</taxon>
        <taxon>Flavobacteriales</taxon>
        <taxon>Flavobacteriaceae</taxon>
        <taxon>Tenacibaculum</taxon>
    </lineage>
</organism>
<reference evidence="1 2" key="1">
    <citation type="submission" date="2016-11" db="EMBL/GenBank/DDBJ databases">
        <authorList>
            <person name="Jaros S."/>
            <person name="Januszkiewicz K."/>
            <person name="Wedrychowicz H."/>
        </authorList>
    </citation>
    <scope>NUCLEOTIDE SEQUENCE [LARGE SCALE GENOMIC DNA]</scope>
    <source>
        <strain evidence="1">NCIMB 2154T</strain>
    </source>
</reference>
<dbReference type="GeneID" id="47722664"/>
<dbReference type="Proteomes" id="UP000231564">
    <property type="component" value="Chromosome MARIT"/>
</dbReference>
<dbReference type="STRING" id="1349785.GCA_000509405_01290"/>
<dbReference type="KEGG" id="tmar:MARIT_1102"/>
<protein>
    <submittedName>
        <fullName evidence="1">Uncharacterized protein</fullName>
    </submittedName>
</protein>
<proteinExistence type="predicted"/>
<gene>
    <name evidence="1" type="ORF">MARIT_1102</name>
</gene>
<dbReference type="AlphaFoldDB" id="A0A2H1E843"/>
<accession>A0A2H1E843</accession>